<name>A0ABP9QI22_9PSEU</name>
<evidence type="ECO:0000259" key="6">
    <source>
        <dbReference type="Pfam" id="PF00703"/>
    </source>
</evidence>
<organism evidence="8 9">
    <name type="scientific">Amycolatopsis dongchuanensis</name>
    <dbReference type="NCBI Taxonomy" id="1070866"/>
    <lineage>
        <taxon>Bacteria</taxon>
        <taxon>Bacillati</taxon>
        <taxon>Actinomycetota</taxon>
        <taxon>Actinomycetes</taxon>
        <taxon>Pseudonocardiales</taxon>
        <taxon>Pseudonocardiaceae</taxon>
        <taxon>Amycolatopsis</taxon>
    </lineage>
</organism>
<dbReference type="Gene3D" id="3.20.20.80">
    <property type="entry name" value="Glycosidases"/>
    <property type="match status" value="1"/>
</dbReference>
<comment type="similarity">
    <text evidence="2">Belongs to the glycosyl hydrolase 2 family.</text>
</comment>
<gene>
    <name evidence="8" type="ORF">GCM10023214_28390</name>
</gene>
<dbReference type="EC" id="3.2.1.25" evidence="3"/>
<evidence type="ECO:0000256" key="5">
    <source>
        <dbReference type="ARBA" id="ARBA00023295"/>
    </source>
</evidence>
<keyword evidence="9" id="KW-1185">Reference proteome</keyword>
<comment type="catalytic activity">
    <reaction evidence="1">
        <text>Hydrolysis of terminal, non-reducing beta-D-mannose residues in beta-D-mannosides.</text>
        <dbReference type="EC" id="3.2.1.25"/>
    </reaction>
</comment>
<keyword evidence="5" id="KW-0326">Glycosidase</keyword>
<feature type="domain" description="Beta-mannosidase-like galactose-binding" evidence="7">
    <location>
        <begin position="34"/>
        <end position="186"/>
    </location>
</feature>
<accession>A0ABP9QI22</accession>
<dbReference type="InterPro" id="IPR006102">
    <property type="entry name" value="Ig-like_GH2"/>
</dbReference>
<dbReference type="PANTHER" id="PTHR43730:SF1">
    <property type="entry name" value="BETA-MANNOSIDASE"/>
    <property type="match status" value="1"/>
</dbReference>
<dbReference type="InterPro" id="IPR017853">
    <property type="entry name" value="GH"/>
</dbReference>
<evidence type="ECO:0000256" key="3">
    <source>
        <dbReference type="ARBA" id="ARBA00012754"/>
    </source>
</evidence>
<dbReference type="InterPro" id="IPR036156">
    <property type="entry name" value="Beta-gal/glucu_dom_sf"/>
</dbReference>
<evidence type="ECO:0000259" key="7">
    <source>
        <dbReference type="Pfam" id="PF22666"/>
    </source>
</evidence>
<evidence type="ECO:0000256" key="4">
    <source>
        <dbReference type="ARBA" id="ARBA00022801"/>
    </source>
</evidence>
<dbReference type="InterPro" id="IPR013783">
    <property type="entry name" value="Ig-like_fold"/>
</dbReference>
<reference evidence="9" key="1">
    <citation type="journal article" date="2019" name="Int. J. Syst. Evol. Microbiol.">
        <title>The Global Catalogue of Microorganisms (GCM) 10K type strain sequencing project: providing services to taxonomists for standard genome sequencing and annotation.</title>
        <authorList>
            <consortium name="The Broad Institute Genomics Platform"/>
            <consortium name="The Broad Institute Genome Sequencing Center for Infectious Disease"/>
            <person name="Wu L."/>
            <person name="Ma J."/>
        </authorList>
    </citation>
    <scope>NUCLEOTIDE SEQUENCE [LARGE SCALE GENOMIC DNA]</scope>
    <source>
        <strain evidence="9">JCM 18054</strain>
    </source>
</reference>
<sequence length="816" mass="90820">MTLRRRTLHDGWLLRPVGGSGSGEVPAPVGAAPVRASVPGCVHTDLLAAGLVPDPYLDENEARLAWIGRVDWRYETEFEHAPGESIVDLVCDGLDTVARLELNGTEIGTTANMHRGYRFDVTHLLTPGTNRLAITFTSALDHAEAQREHYGDLPHTNDHPFNLVRKMACNFGWDWGPVLVTAGIWRPIALEQWRRARLASVRPLVTVDGNTGHAEVHIALQREDDAPVEVRVSLAGQEVATTTSEESTVVTVDVPEPRLWWPRGYGEQHRYPLEVVLSTPEGEELDRWSRQVGFRSVELDTSADEHGTAFRFVVNGKRVFAKGANWIPDDCFPHRVGRDRYARRFTQATDAGVNLLRVWGGGIYESDEFYDLADERGILVWQDFLFACAAYPEEEPLRGEVVAEAREAVTRLAPHPSLVLWNGSNENVWGYHDWGWQPRLGDRTWGLGYYTDVLPKIVAELDPTRPYCPSSPWSFSAERHPNDPDHGCTHLWDVWNQRDYLGYLDYTPRFVSEFGFCGAPTATTLHRALSGDLTPDSPGVIAHNKAANGPAKLAARLAEHFPPPAAFPAWHWATQLNQARAIGLGIRHFRSLAPDCAGTIVWQLNDCWPVISWSVVDGDERLKPAWYALRDSYADRLVTIGRRGDRLVLTAVNDTDRPWQAEPLLRRIGFDGTEHVRSSLALDVPARGMARHEVPLPLAEPDEPAAELLVVDTPDAKRATWFFAPDLELRLPEARYRAEPRPVPGGYEVWVTAETLLLDLTLLADQAAESAVSDEALLTVLPGETVTFGVQAPKAADPAAFAEVLHTANELARRAH</sequence>
<dbReference type="SUPFAM" id="SSF49785">
    <property type="entry name" value="Galactose-binding domain-like"/>
    <property type="match status" value="1"/>
</dbReference>
<dbReference type="SUPFAM" id="SSF49303">
    <property type="entry name" value="beta-Galactosidase/glucuronidase domain"/>
    <property type="match status" value="1"/>
</dbReference>
<dbReference type="Pfam" id="PF00703">
    <property type="entry name" value="Glyco_hydro_2"/>
    <property type="match status" value="1"/>
</dbReference>
<dbReference type="Gene3D" id="2.60.40.10">
    <property type="entry name" value="Immunoglobulins"/>
    <property type="match status" value="1"/>
</dbReference>
<dbReference type="Pfam" id="PF22666">
    <property type="entry name" value="Glyco_hydro_2_N2"/>
    <property type="match status" value="1"/>
</dbReference>
<proteinExistence type="inferred from homology"/>
<dbReference type="InterPro" id="IPR054593">
    <property type="entry name" value="Beta-mannosidase-like_N2"/>
</dbReference>
<keyword evidence="4 8" id="KW-0378">Hydrolase</keyword>
<evidence type="ECO:0000256" key="1">
    <source>
        <dbReference type="ARBA" id="ARBA00000829"/>
    </source>
</evidence>
<dbReference type="RefSeq" id="WP_346053923.1">
    <property type="nucleotide sequence ID" value="NZ_BAABIB010000062.1"/>
</dbReference>
<dbReference type="Proteomes" id="UP001500192">
    <property type="component" value="Unassembled WGS sequence"/>
</dbReference>
<evidence type="ECO:0000313" key="9">
    <source>
        <dbReference type="Proteomes" id="UP001500192"/>
    </source>
</evidence>
<dbReference type="SUPFAM" id="SSF51445">
    <property type="entry name" value="(Trans)glycosidases"/>
    <property type="match status" value="1"/>
</dbReference>
<feature type="domain" description="Glycoside hydrolase family 2 immunoglobulin-like beta-sandwich" evidence="6">
    <location>
        <begin position="206"/>
        <end position="295"/>
    </location>
</feature>
<protein>
    <recommendedName>
        <fullName evidence="3">beta-mannosidase</fullName>
        <ecNumber evidence="3">3.2.1.25</ecNumber>
    </recommendedName>
</protein>
<evidence type="ECO:0000313" key="8">
    <source>
        <dbReference type="EMBL" id="GAA5162172.1"/>
    </source>
</evidence>
<dbReference type="PANTHER" id="PTHR43730">
    <property type="entry name" value="BETA-MANNOSIDASE"/>
    <property type="match status" value="1"/>
</dbReference>
<evidence type="ECO:0000256" key="2">
    <source>
        <dbReference type="ARBA" id="ARBA00007401"/>
    </source>
</evidence>
<dbReference type="EMBL" id="BAABIB010000062">
    <property type="protein sequence ID" value="GAA5162172.1"/>
    <property type="molecule type" value="Genomic_DNA"/>
</dbReference>
<comment type="caution">
    <text evidence="8">The sequence shown here is derived from an EMBL/GenBank/DDBJ whole genome shotgun (WGS) entry which is preliminary data.</text>
</comment>
<dbReference type="GO" id="GO:0016787">
    <property type="term" value="F:hydrolase activity"/>
    <property type="evidence" value="ECO:0007669"/>
    <property type="project" value="UniProtKB-KW"/>
</dbReference>
<dbReference type="Gene3D" id="2.60.120.260">
    <property type="entry name" value="Galactose-binding domain-like"/>
    <property type="match status" value="1"/>
</dbReference>
<dbReference type="InterPro" id="IPR050887">
    <property type="entry name" value="Beta-mannosidase_GH2"/>
</dbReference>
<dbReference type="InterPro" id="IPR008979">
    <property type="entry name" value="Galactose-bd-like_sf"/>
</dbReference>